<gene>
    <name evidence="3" type="ORF">ALECFALPRED_005724</name>
</gene>
<dbReference type="OrthoDB" id="10264956at2759"/>
<feature type="active site" description="Nucleophile" evidence="2">
    <location>
        <position position="248"/>
    </location>
</feature>
<dbReference type="GO" id="GO:0005634">
    <property type="term" value="C:nucleus"/>
    <property type="evidence" value="ECO:0007669"/>
    <property type="project" value="TreeGrafter"/>
</dbReference>
<evidence type="ECO:0008006" key="5">
    <source>
        <dbReference type="Google" id="ProtNLM"/>
    </source>
</evidence>
<dbReference type="Pfam" id="PF05652">
    <property type="entry name" value="DcpS"/>
    <property type="match status" value="1"/>
</dbReference>
<dbReference type="Gene3D" id="3.30.200.40">
    <property type="entry name" value="Scavenger mRNA decapping enzyme, N-terminal domain"/>
    <property type="match status" value="1"/>
</dbReference>
<dbReference type="Gene3D" id="3.30.428.10">
    <property type="entry name" value="HIT-like"/>
    <property type="match status" value="1"/>
</dbReference>
<accession>A0A8H3I8Z1</accession>
<name>A0A8H3I8Z1_9LECA</name>
<protein>
    <recommendedName>
        <fullName evidence="5">M7GpppX diphosphatase</fullName>
    </recommendedName>
</protein>
<dbReference type="AlphaFoldDB" id="A0A8H3I8Z1"/>
<dbReference type="Proteomes" id="UP000664203">
    <property type="component" value="Unassembled WGS sequence"/>
</dbReference>
<dbReference type="PIRSF" id="PIRSF028973">
    <property type="entry name" value="Scavenger_mRNA_decap_enz"/>
    <property type="match status" value="1"/>
</dbReference>
<comment type="similarity">
    <text evidence="1">Belongs to the HIT family.</text>
</comment>
<dbReference type="PANTHER" id="PTHR12978">
    <property type="entry name" value="HISTIDINE TRIAD HIT PROTEIN MEMBER"/>
    <property type="match status" value="1"/>
</dbReference>
<comment type="caution">
    <text evidence="3">The sequence shown here is derived from an EMBL/GenBank/DDBJ whole genome shotgun (WGS) entry which is preliminary data.</text>
</comment>
<dbReference type="Pfam" id="PF11969">
    <property type="entry name" value="DcpS_C"/>
    <property type="match status" value="1"/>
</dbReference>
<dbReference type="PANTHER" id="PTHR12978:SF0">
    <property type="entry name" value="M7GPPPX DIPHOSPHATASE"/>
    <property type="match status" value="1"/>
</dbReference>
<reference evidence="3" key="1">
    <citation type="submission" date="2021-03" db="EMBL/GenBank/DDBJ databases">
        <authorList>
            <person name="Tagirdzhanova G."/>
        </authorList>
    </citation>
    <scope>NUCLEOTIDE SEQUENCE</scope>
</reference>
<organism evidence="3 4">
    <name type="scientific">Alectoria fallacina</name>
    <dbReference type="NCBI Taxonomy" id="1903189"/>
    <lineage>
        <taxon>Eukaryota</taxon>
        <taxon>Fungi</taxon>
        <taxon>Dikarya</taxon>
        <taxon>Ascomycota</taxon>
        <taxon>Pezizomycotina</taxon>
        <taxon>Lecanoromycetes</taxon>
        <taxon>OSLEUM clade</taxon>
        <taxon>Lecanoromycetidae</taxon>
        <taxon>Lecanorales</taxon>
        <taxon>Lecanorineae</taxon>
        <taxon>Parmeliaceae</taxon>
        <taxon>Alectoria</taxon>
    </lineage>
</organism>
<dbReference type="EMBL" id="CAJPDR010000036">
    <property type="protein sequence ID" value="CAF9909488.1"/>
    <property type="molecule type" value="Genomic_DNA"/>
</dbReference>
<proteinExistence type="inferred from homology"/>
<dbReference type="SUPFAM" id="SSF54197">
    <property type="entry name" value="HIT-like"/>
    <property type="match status" value="1"/>
</dbReference>
<dbReference type="GO" id="GO:0000340">
    <property type="term" value="F:RNA 7-methylguanosine cap binding"/>
    <property type="evidence" value="ECO:0007669"/>
    <property type="project" value="TreeGrafter"/>
</dbReference>
<dbReference type="GO" id="GO:0000290">
    <property type="term" value="P:deadenylation-dependent decapping of nuclear-transcribed mRNA"/>
    <property type="evidence" value="ECO:0007669"/>
    <property type="project" value="InterPro"/>
</dbReference>
<dbReference type="InterPro" id="IPR011145">
    <property type="entry name" value="Scavenger_mRNA_decap_enz_N"/>
</dbReference>
<sequence length="317" mass="36536">MEAPTAADLVRHFQLEKLLNHDQGGRRVALLGMIDGSPALLTAERAAFPSDINTLEAFHAAIMKIDNLGENDIYRWYLASSGITEEAPPDLKINLIYPCTDKHIRKYTPQTVRMVTETPFIYQQHVRPYMQRMRDEGRLNWVFNIIEGRKEQEDVLLRDPGQGSSRDEAFLVTPDLNWDKKTLTSLHLLVLVERRDFWSLRDLKKSHVNWMKHMREKILHATVELYPELEKDMLKLYIHYQPTYYHFHIHVVHVMCEATSTQAVGKAFSLENVVSQLEAMAGGPEASMADVSLTYYLGDASDLWRDIFLPLKEGGKI</sequence>
<evidence type="ECO:0000256" key="2">
    <source>
        <dbReference type="PIRSR" id="PIRSR028973-1"/>
    </source>
</evidence>
<evidence type="ECO:0000313" key="3">
    <source>
        <dbReference type="EMBL" id="CAF9909488.1"/>
    </source>
</evidence>
<evidence type="ECO:0000313" key="4">
    <source>
        <dbReference type="Proteomes" id="UP000664203"/>
    </source>
</evidence>
<dbReference type="InterPro" id="IPR036265">
    <property type="entry name" value="HIT-like_sf"/>
</dbReference>
<dbReference type="GO" id="GO:0000932">
    <property type="term" value="C:P-body"/>
    <property type="evidence" value="ECO:0007669"/>
    <property type="project" value="TreeGrafter"/>
</dbReference>
<evidence type="ECO:0000256" key="1">
    <source>
        <dbReference type="ARBA" id="ARBA00010208"/>
    </source>
</evidence>
<dbReference type="FunFam" id="3.30.428.10:FF:000016">
    <property type="entry name" value="Scavenger mRNA decapping enzyme"/>
    <property type="match status" value="1"/>
</dbReference>
<dbReference type="GO" id="GO:0016787">
    <property type="term" value="F:hydrolase activity"/>
    <property type="evidence" value="ECO:0007669"/>
    <property type="project" value="InterPro"/>
</dbReference>
<keyword evidence="4" id="KW-1185">Reference proteome</keyword>
<dbReference type="InterPro" id="IPR008594">
    <property type="entry name" value="DcpS/DCS2"/>
</dbReference>
<dbReference type="SUPFAM" id="SSF102860">
    <property type="entry name" value="mRNA decapping enzyme DcpS N-terminal domain"/>
    <property type="match status" value="1"/>
</dbReference>